<dbReference type="EMBL" id="CP001700">
    <property type="protein sequence ID" value="ACU74182.1"/>
    <property type="molecule type" value="Genomic_DNA"/>
</dbReference>
<name>C7Q815_CATAD</name>
<dbReference type="STRING" id="479433.Caci_5323"/>
<dbReference type="Proteomes" id="UP000000851">
    <property type="component" value="Chromosome"/>
</dbReference>
<dbReference type="KEGG" id="cai:Caci_5323"/>
<dbReference type="InParanoid" id="C7Q815"/>
<reference evidence="2 3" key="1">
    <citation type="journal article" date="2009" name="Stand. Genomic Sci.">
        <title>Complete genome sequence of Catenulispora acidiphila type strain (ID 139908).</title>
        <authorList>
            <person name="Copeland A."/>
            <person name="Lapidus A."/>
            <person name="Glavina Del Rio T."/>
            <person name="Nolan M."/>
            <person name="Lucas S."/>
            <person name="Chen F."/>
            <person name="Tice H."/>
            <person name="Cheng J.F."/>
            <person name="Bruce D."/>
            <person name="Goodwin L."/>
            <person name="Pitluck S."/>
            <person name="Mikhailova N."/>
            <person name="Pati A."/>
            <person name="Ivanova N."/>
            <person name="Mavromatis K."/>
            <person name="Chen A."/>
            <person name="Palaniappan K."/>
            <person name="Chain P."/>
            <person name="Land M."/>
            <person name="Hauser L."/>
            <person name="Chang Y.J."/>
            <person name="Jeffries C.D."/>
            <person name="Chertkov O."/>
            <person name="Brettin T."/>
            <person name="Detter J.C."/>
            <person name="Han C."/>
            <person name="Ali Z."/>
            <person name="Tindall B.J."/>
            <person name="Goker M."/>
            <person name="Bristow J."/>
            <person name="Eisen J.A."/>
            <person name="Markowitz V."/>
            <person name="Hugenholtz P."/>
            <person name="Kyrpides N.C."/>
            <person name="Klenk H.P."/>
        </authorList>
    </citation>
    <scope>NUCLEOTIDE SEQUENCE [LARGE SCALE GENOMIC DNA]</scope>
    <source>
        <strain evidence="3">DSM 44928 / JCM 14897 / NBRC 102108 / NRRL B-24433 / ID139908</strain>
    </source>
</reference>
<accession>C7Q815</accession>
<evidence type="ECO:0000256" key="1">
    <source>
        <dbReference type="SAM" id="MobiDB-lite"/>
    </source>
</evidence>
<dbReference type="RefSeq" id="WP_015793911.1">
    <property type="nucleotide sequence ID" value="NC_013131.1"/>
</dbReference>
<feature type="region of interest" description="Disordered" evidence="1">
    <location>
        <begin position="148"/>
        <end position="182"/>
    </location>
</feature>
<feature type="compositionally biased region" description="Acidic residues" evidence="1">
    <location>
        <begin position="150"/>
        <end position="159"/>
    </location>
</feature>
<evidence type="ECO:0000313" key="2">
    <source>
        <dbReference type="EMBL" id="ACU74182.1"/>
    </source>
</evidence>
<keyword evidence="3" id="KW-1185">Reference proteome</keyword>
<organism evidence="2 3">
    <name type="scientific">Catenulispora acidiphila (strain DSM 44928 / JCM 14897 / NBRC 102108 / NRRL B-24433 / ID139908)</name>
    <dbReference type="NCBI Taxonomy" id="479433"/>
    <lineage>
        <taxon>Bacteria</taxon>
        <taxon>Bacillati</taxon>
        <taxon>Actinomycetota</taxon>
        <taxon>Actinomycetes</taxon>
        <taxon>Catenulisporales</taxon>
        <taxon>Catenulisporaceae</taxon>
        <taxon>Catenulispora</taxon>
    </lineage>
</organism>
<dbReference type="eggNOG" id="COG1877">
    <property type="taxonomic scope" value="Bacteria"/>
</dbReference>
<sequence>MSAPLLFLDVDGVVLPLGAEPDDLRDDLGRTLSALPADLVWATAWEHSANIEIAPRIGLPRLPVVEWHDPTTAELALDAHFDLHWKTRQIVQWARGRDFAWADDEVTTADQDWIAQHHPGRALVHHVRALLGLTTADFETLRRWLRGEAEAEADGEGDGDSTGGGEGDAQDDDADERRPAAS</sequence>
<proteinExistence type="predicted"/>
<evidence type="ECO:0000313" key="3">
    <source>
        <dbReference type="Proteomes" id="UP000000851"/>
    </source>
</evidence>
<protein>
    <recommendedName>
        <fullName evidence="4">Secreted protein</fullName>
    </recommendedName>
</protein>
<dbReference type="AlphaFoldDB" id="C7Q815"/>
<evidence type="ECO:0008006" key="4">
    <source>
        <dbReference type="Google" id="ProtNLM"/>
    </source>
</evidence>
<gene>
    <name evidence="2" type="ordered locus">Caci_5323</name>
</gene>
<dbReference type="HOGENOM" id="CLU_101802_0_0_11"/>